<dbReference type="Pfam" id="PF08281">
    <property type="entry name" value="Sigma70_r4_2"/>
    <property type="match status" value="1"/>
</dbReference>
<dbReference type="SUPFAM" id="SSF88659">
    <property type="entry name" value="Sigma3 and sigma4 domains of RNA polymerase sigma factors"/>
    <property type="match status" value="1"/>
</dbReference>
<dbReference type="Gene3D" id="1.20.140.160">
    <property type="match status" value="1"/>
</dbReference>
<dbReference type="EMBL" id="VOBQ01000008">
    <property type="protein sequence ID" value="TWO71517.1"/>
    <property type="molecule type" value="Genomic_DNA"/>
</dbReference>
<dbReference type="OrthoDB" id="8913495at2"/>
<accession>A0A562ZSY0</accession>
<keyword evidence="3" id="KW-1185">Reference proteome</keyword>
<reference evidence="2 3" key="1">
    <citation type="submission" date="2019-07" db="EMBL/GenBank/DDBJ databases">
        <title>Caenimonas sedimenti sp. nov., isolated from activated sludge.</title>
        <authorList>
            <person name="Xu J."/>
        </authorList>
    </citation>
    <scope>NUCLEOTIDE SEQUENCE [LARGE SCALE GENOMIC DNA]</scope>
    <source>
        <strain evidence="2 3">HX-9-20</strain>
    </source>
</reference>
<evidence type="ECO:0000313" key="3">
    <source>
        <dbReference type="Proteomes" id="UP000318199"/>
    </source>
</evidence>
<evidence type="ECO:0000313" key="2">
    <source>
        <dbReference type="EMBL" id="TWO71517.1"/>
    </source>
</evidence>
<evidence type="ECO:0000259" key="1">
    <source>
        <dbReference type="Pfam" id="PF08281"/>
    </source>
</evidence>
<dbReference type="InterPro" id="IPR013324">
    <property type="entry name" value="RNA_pol_sigma_r3/r4-like"/>
</dbReference>
<dbReference type="AlphaFoldDB" id="A0A562ZSY0"/>
<dbReference type="GO" id="GO:0003677">
    <property type="term" value="F:DNA binding"/>
    <property type="evidence" value="ECO:0007669"/>
    <property type="project" value="InterPro"/>
</dbReference>
<feature type="domain" description="RNA polymerase sigma factor 70 region 4 type 2" evidence="1">
    <location>
        <begin position="182"/>
        <end position="234"/>
    </location>
</feature>
<comment type="caution">
    <text evidence="2">The sequence shown here is derived from an EMBL/GenBank/DDBJ whole genome shotgun (WGS) entry which is preliminary data.</text>
</comment>
<dbReference type="InterPro" id="IPR013249">
    <property type="entry name" value="RNA_pol_sigma70_r4_t2"/>
</dbReference>
<proteinExistence type="predicted"/>
<dbReference type="GO" id="GO:0016987">
    <property type="term" value="F:sigma factor activity"/>
    <property type="evidence" value="ECO:0007669"/>
    <property type="project" value="InterPro"/>
</dbReference>
<dbReference type="GO" id="GO:0006352">
    <property type="term" value="P:DNA-templated transcription initiation"/>
    <property type="evidence" value="ECO:0007669"/>
    <property type="project" value="InterPro"/>
</dbReference>
<protein>
    <recommendedName>
        <fullName evidence="1">RNA polymerase sigma factor 70 region 4 type 2 domain-containing protein</fullName>
    </recommendedName>
</protein>
<sequence>MHTPMTDAAAAALADEDLKARLARTDWETDPLYLPDEQVFRLFHQTRDAGDKGRMNLFAGALCARILGRARGFAVRSGIYPGVIGDLDDASQELGQFVWDRLQKSPTDAQHAERAFGQLFERRSYDFQRRLLAKKRKLQVSFDDPKQFPEDEDPDKTIREVSALRESTSPAESFEKKQRYREAVKRLQAMLTQNEYAVFVMLHEDEMMVKDIAKALGVSVRTINTYKNQAMAKIAKEFSDDIERS</sequence>
<dbReference type="Proteomes" id="UP000318199">
    <property type="component" value="Unassembled WGS sequence"/>
</dbReference>
<dbReference type="RefSeq" id="WP_145893130.1">
    <property type="nucleotide sequence ID" value="NZ_VOBQ01000008.1"/>
</dbReference>
<organism evidence="2 3">
    <name type="scientific">Caenimonas sedimenti</name>
    <dbReference type="NCBI Taxonomy" id="2596921"/>
    <lineage>
        <taxon>Bacteria</taxon>
        <taxon>Pseudomonadati</taxon>
        <taxon>Pseudomonadota</taxon>
        <taxon>Betaproteobacteria</taxon>
        <taxon>Burkholderiales</taxon>
        <taxon>Comamonadaceae</taxon>
        <taxon>Caenimonas</taxon>
    </lineage>
</organism>
<gene>
    <name evidence="2" type="ORF">FN976_11425</name>
</gene>
<name>A0A562ZSY0_9BURK</name>